<protein>
    <submittedName>
        <fullName evidence="2">KilA-N domain-containing protein</fullName>
    </submittedName>
</protein>
<dbReference type="Pfam" id="PF26567">
    <property type="entry name" value="BstA_C"/>
    <property type="match status" value="1"/>
</dbReference>
<dbReference type="GO" id="GO:0003677">
    <property type="term" value="F:DNA binding"/>
    <property type="evidence" value="ECO:0007669"/>
    <property type="project" value="InterPro"/>
</dbReference>
<organism evidence="2 3">
    <name type="scientific">Rhizobium rhizogenes</name>
    <name type="common">Agrobacterium rhizogenes</name>
    <dbReference type="NCBI Taxonomy" id="359"/>
    <lineage>
        <taxon>Bacteria</taxon>
        <taxon>Pseudomonadati</taxon>
        <taxon>Pseudomonadota</taxon>
        <taxon>Alphaproteobacteria</taxon>
        <taxon>Hyphomicrobiales</taxon>
        <taxon>Rhizobiaceae</taxon>
        <taxon>Rhizobium/Agrobacterium group</taxon>
        <taxon>Rhizobium</taxon>
    </lineage>
</organism>
<dbReference type="SUPFAM" id="SSF54616">
    <property type="entry name" value="DNA-binding domain of Mlu1-box binding protein MBP1"/>
    <property type="match status" value="1"/>
</dbReference>
<name>A0AA88F803_RHIRH</name>
<feature type="domain" description="KilA-N" evidence="1">
    <location>
        <begin position="7"/>
        <end position="112"/>
    </location>
</feature>
<reference evidence="2 3" key="1">
    <citation type="submission" date="2018-08" db="EMBL/GenBank/DDBJ databases">
        <title>Crown Gall in kiwifruit.</title>
        <authorList>
            <person name="Visnovsky S.B."/>
            <person name="Pitman A.R."/>
        </authorList>
    </citation>
    <scope>NUCLEOTIDE SEQUENCE [LARGE SCALE GENOMIC DNA]</scope>
    <source>
        <strain evidence="2 3">SBV_302_78_2</strain>
    </source>
</reference>
<dbReference type="EMBL" id="QRFF01000001">
    <property type="protein sequence ID" value="KAA3504379.1"/>
    <property type="molecule type" value="Genomic_DNA"/>
</dbReference>
<comment type="caution">
    <text evidence="2">The sequence shown here is derived from an EMBL/GenBank/DDBJ whole genome shotgun (WGS) entry which is preliminary data.</text>
</comment>
<sequence>MTGFQISLPLVQYEIEHEVIHQRVRDGYVNATAMCKAAGKAFADYGRLSSTKAFMDELSSEMGIPITELIQSVRGGDPTLQGTWVHPQVAINLAQWLSPRFAVRVSKWVADWMSGSVPGGNLPYHLRRYMANMTSVPAGHFSMLNEMTINLIAPLEQMGYVMPDSMIPDISEGRMFSKWLRDNGHDPDSMPSYNHRYEDGRVVPARAYPNRLLADFRKHFVEVWMAQRSVSYFGERDIKSVAYVERLLALPNYRDIAGFIEQA</sequence>
<dbReference type="InterPro" id="IPR036887">
    <property type="entry name" value="HTH_APSES_sf"/>
</dbReference>
<dbReference type="PROSITE" id="PS51301">
    <property type="entry name" value="KILA_N"/>
    <property type="match status" value="1"/>
</dbReference>
<dbReference type="Gene3D" id="3.10.260.10">
    <property type="entry name" value="Transcription regulator HTH, APSES-type DNA-binding domain"/>
    <property type="match status" value="1"/>
</dbReference>
<dbReference type="Pfam" id="PF04383">
    <property type="entry name" value="KilA-N"/>
    <property type="match status" value="1"/>
</dbReference>
<dbReference type="InterPro" id="IPR018004">
    <property type="entry name" value="KilA/APSES_HTH"/>
</dbReference>
<dbReference type="InterPro" id="IPR058744">
    <property type="entry name" value="BstA-like_C"/>
</dbReference>
<dbReference type="InterPro" id="IPR017880">
    <property type="entry name" value="KilA_N"/>
</dbReference>
<dbReference type="Proteomes" id="UP000473658">
    <property type="component" value="Unassembled WGS sequence"/>
</dbReference>
<evidence type="ECO:0000313" key="2">
    <source>
        <dbReference type="EMBL" id="KAA3504379.1"/>
    </source>
</evidence>
<evidence type="ECO:0000259" key="1">
    <source>
        <dbReference type="PROSITE" id="PS51301"/>
    </source>
</evidence>
<gene>
    <name evidence="2" type="ORF">DXM27_03845</name>
</gene>
<dbReference type="AlphaFoldDB" id="A0AA88F803"/>
<evidence type="ECO:0000313" key="3">
    <source>
        <dbReference type="Proteomes" id="UP000473658"/>
    </source>
</evidence>
<dbReference type="SMART" id="SM01252">
    <property type="entry name" value="KilA-N"/>
    <property type="match status" value="1"/>
</dbReference>
<proteinExistence type="predicted"/>
<accession>A0AA88F803</accession>
<dbReference type="RefSeq" id="WP_149897833.1">
    <property type="nucleotide sequence ID" value="NZ_QRFF01000001.1"/>
</dbReference>